<sequence length="632" mass="71897">MEHTNTNANTGQTPQKSIGKGTSNSKDNSCVECTVNCLEINVFFDGTWNSRYNSDRYNDPDKVHGVEATISKGENQKKTRRPFDGDTTYAERLLKKEYNGNNTSFSRAPTGVDQLARAFGGNERMVALYVDGAGAVTPHKAREQTNPLVPAKHSDYDPKNAHYSLIKQDFSGDSMIGSGLGMGDSGVYGKLQQMFRKIYNVIQQKSQAMEIDQVSFNVYGFSRGAATARMFVHRVLRYGYDKDITKEVDKLLNKEERHVTQQPFDHISDRENRKPPAKQLSFKDDLKTTRFKVKFVGLFDTVSSIGLNHDDDVKDEKQGLVFSDTCRPNQVVHIVAGHEFRQKFATTTIASAVQNGCGFEVVLPGCHTDIGDGLETRWVQDKEINPKTGQKDWDLKHVDDPTTICHKYNLANLPFIPLTKAKLLALGLFQVAQAEEKALLELQRADFGKVIDILSAQGWFDKDKKEIWRDDDTFKMDKIKVRRDFKNGKDRVDDISKHYPKIATKLMLDIMTDVGVNRNYNFSKYDMNTFDGDTMLQGLSKDLIDKAWEKYQNFKTNKAKYFVNENIINGTQEGKEYYVGIKDANKSKILFHDYLHWCSTMKRDPASLLLAYVSVPHINPKTNQFYRTVYQG</sequence>
<evidence type="ECO:0000256" key="1">
    <source>
        <dbReference type="SAM" id="MobiDB-lite"/>
    </source>
</evidence>
<organism evidence="4 5">
    <name type="scientific">Moraxella bovis</name>
    <dbReference type="NCBI Taxonomy" id="476"/>
    <lineage>
        <taxon>Bacteria</taxon>
        <taxon>Pseudomonadati</taxon>
        <taxon>Pseudomonadota</taxon>
        <taxon>Gammaproteobacteria</taxon>
        <taxon>Moraxellales</taxon>
        <taxon>Moraxellaceae</taxon>
        <taxon>Moraxella</taxon>
    </lineage>
</organism>
<dbReference type="PANTHER" id="PTHR33840:SF1">
    <property type="entry name" value="TLE1 PHOSPHOLIPASE DOMAIN-CONTAINING PROTEIN"/>
    <property type="match status" value="1"/>
</dbReference>
<dbReference type="AlphaFoldDB" id="A0AAX3ETE7"/>
<evidence type="ECO:0000313" key="5">
    <source>
        <dbReference type="Proteomes" id="UP001163283"/>
    </source>
</evidence>
<dbReference type="EMBL" id="CP087781">
    <property type="protein sequence ID" value="UZA51266.1"/>
    <property type="molecule type" value="Genomic_DNA"/>
</dbReference>
<feature type="region of interest" description="Disordered" evidence="1">
    <location>
        <begin position="1"/>
        <end position="26"/>
    </location>
</feature>
<accession>A0AAX3ETE7</accession>
<dbReference type="Proteomes" id="UP001163283">
    <property type="component" value="Chromosome"/>
</dbReference>
<proteinExistence type="predicted"/>
<dbReference type="EMBL" id="CP087830">
    <property type="protein sequence ID" value="UZA03600.1"/>
    <property type="molecule type" value="Genomic_DNA"/>
</dbReference>
<keyword evidence="6" id="KW-1185">Reference proteome</keyword>
<dbReference type="Proteomes" id="UP001163632">
    <property type="component" value="Chromosome"/>
</dbReference>
<dbReference type="KEGG" id="mboi:DQF64_12240"/>
<feature type="region of interest" description="Disordered" evidence="1">
    <location>
        <begin position="259"/>
        <end position="279"/>
    </location>
</feature>
<reference evidence="4 5" key="1">
    <citation type="journal article" date="2022" name="BMC Microbiol.">
        <title>Whole genome sequencing of Moraxella bovis strains from North America reveals two genotypes with different genetic determinants.</title>
        <authorList>
            <person name="Wynn E.L."/>
            <person name="Hille M.M."/>
            <person name="Loy J.D."/>
            <person name="Schuller G."/>
            <person name="Kuhn K.L."/>
            <person name="Dickey A.M."/>
            <person name="Bono J.L."/>
            <person name="Clawson M.L."/>
        </authorList>
    </citation>
    <scope>NUCLEOTIDE SEQUENCE [LARGE SCALE GENOMIC DNA]</scope>
    <source>
        <strain evidence="3">SAM102599</strain>
        <strain evidence="4 5">SAM57978</strain>
    </source>
</reference>
<dbReference type="RefSeq" id="WP_078275021.1">
    <property type="nucleotide sequence ID" value="NZ_CP030241.1"/>
</dbReference>
<evidence type="ECO:0000313" key="3">
    <source>
        <dbReference type="EMBL" id="UZA03600.1"/>
    </source>
</evidence>
<feature type="domain" description="T6SS Phospholipase effector Tle1-like catalytic" evidence="2">
    <location>
        <begin position="108"/>
        <end position="375"/>
    </location>
</feature>
<gene>
    <name evidence="3" type="ORF">LP092_02200</name>
    <name evidence="4" type="ORF">LP129_12375</name>
</gene>
<evidence type="ECO:0000313" key="6">
    <source>
        <dbReference type="Proteomes" id="UP001163632"/>
    </source>
</evidence>
<dbReference type="PANTHER" id="PTHR33840">
    <property type="match status" value="1"/>
</dbReference>
<dbReference type="Pfam" id="PF09994">
    <property type="entry name" value="T6SS_Tle1-like_cat"/>
    <property type="match status" value="1"/>
</dbReference>
<evidence type="ECO:0000259" key="2">
    <source>
        <dbReference type="Pfam" id="PF09994"/>
    </source>
</evidence>
<dbReference type="InterPro" id="IPR018712">
    <property type="entry name" value="Tle1-like_cat"/>
</dbReference>
<name>A0AAX3ETE7_MORBO</name>
<protein>
    <submittedName>
        <fullName evidence="4">DUF2235 domain-containing protein</fullName>
    </submittedName>
</protein>
<evidence type="ECO:0000313" key="4">
    <source>
        <dbReference type="EMBL" id="UZA51266.1"/>
    </source>
</evidence>